<keyword evidence="3" id="KW-1185">Reference proteome</keyword>
<organism evidence="2 3">
    <name type="scientific">Kribbella soli</name>
    <dbReference type="NCBI Taxonomy" id="1124743"/>
    <lineage>
        <taxon>Bacteria</taxon>
        <taxon>Bacillati</taxon>
        <taxon>Actinomycetota</taxon>
        <taxon>Actinomycetes</taxon>
        <taxon>Propionibacteriales</taxon>
        <taxon>Kribbellaceae</taxon>
        <taxon>Kribbella</taxon>
    </lineage>
</organism>
<protein>
    <submittedName>
        <fullName evidence="2">Uncharacterized protein</fullName>
    </submittedName>
</protein>
<gene>
    <name evidence="2" type="ORF">E0H45_21880</name>
</gene>
<sequence length="114" mass="12486">MPLGRHDECHLDLVDVASAFAVLDRHRDLVGARLDTDIQKVLCEGALVTGVEEGDQAENCRHEREGAQHGKPAGEGRHISPLSVDDNACRRPGFPAHRDPSRETDSLVLSANWD</sequence>
<proteinExistence type="predicted"/>
<dbReference type="AlphaFoldDB" id="A0A4R0HDY2"/>
<comment type="caution">
    <text evidence="2">The sequence shown here is derived from an EMBL/GenBank/DDBJ whole genome shotgun (WGS) entry which is preliminary data.</text>
</comment>
<evidence type="ECO:0000313" key="2">
    <source>
        <dbReference type="EMBL" id="TCC08523.1"/>
    </source>
</evidence>
<evidence type="ECO:0000256" key="1">
    <source>
        <dbReference type="SAM" id="MobiDB-lite"/>
    </source>
</evidence>
<reference evidence="2 3" key="1">
    <citation type="submission" date="2019-02" db="EMBL/GenBank/DDBJ databases">
        <title>Kribbella capetownensis sp. nov. and Kribbella speibonae sp. nov., isolated from soil.</title>
        <authorList>
            <person name="Curtis S.M."/>
            <person name="Norton I."/>
            <person name="Everest G.J."/>
            <person name="Meyers P.R."/>
        </authorList>
    </citation>
    <scope>NUCLEOTIDE SEQUENCE [LARGE SCALE GENOMIC DNA]</scope>
    <source>
        <strain evidence="2 3">KCTC 29219</strain>
    </source>
</reference>
<evidence type="ECO:0000313" key="3">
    <source>
        <dbReference type="Proteomes" id="UP000292346"/>
    </source>
</evidence>
<feature type="compositionally biased region" description="Basic and acidic residues" evidence="1">
    <location>
        <begin position="58"/>
        <end position="78"/>
    </location>
</feature>
<feature type="region of interest" description="Disordered" evidence="1">
    <location>
        <begin position="54"/>
        <end position="114"/>
    </location>
</feature>
<dbReference type="Proteomes" id="UP000292346">
    <property type="component" value="Unassembled WGS sequence"/>
</dbReference>
<name>A0A4R0HDY2_9ACTN</name>
<dbReference type="RefSeq" id="WP_131340031.1">
    <property type="nucleotide sequence ID" value="NZ_SJJZ01000002.1"/>
</dbReference>
<accession>A0A4R0HDY2</accession>
<feature type="compositionally biased region" description="Basic and acidic residues" evidence="1">
    <location>
        <begin position="96"/>
        <end position="105"/>
    </location>
</feature>
<dbReference type="EMBL" id="SJJZ01000002">
    <property type="protein sequence ID" value="TCC08523.1"/>
    <property type="molecule type" value="Genomic_DNA"/>
</dbReference>